<reference evidence="2 3" key="1">
    <citation type="submission" date="2020-08" db="EMBL/GenBank/DDBJ databases">
        <title>Genomic Encyclopedia of Type Strains, Phase IV (KMG-IV): sequencing the most valuable type-strain genomes for metagenomic binning, comparative biology and taxonomic classification.</title>
        <authorList>
            <person name="Goeker M."/>
        </authorList>
    </citation>
    <scope>NUCLEOTIDE SEQUENCE [LARGE SCALE GENOMIC DNA]</scope>
    <source>
        <strain evidence="2 3">DSM 25024</strain>
    </source>
</reference>
<evidence type="ECO:0000313" key="3">
    <source>
        <dbReference type="Proteomes" id="UP000531216"/>
    </source>
</evidence>
<accession>A0A7W6FUS8</accession>
<proteinExistence type="predicted"/>
<dbReference type="Proteomes" id="UP000531216">
    <property type="component" value="Unassembled WGS sequence"/>
</dbReference>
<feature type="region of interest" description="Disordered" evidence="1">
    <location>
        <begin position="236"/>
        <end position="261"/>
    </location>
</feature>
<comment type="caution">
    <text evidence="2">The sequence shown here is derived from an EMBL/GenBank/DDBJ whole genome shotgun (WGS) entry which is preliminary data.</text>
</comment>
<evidence type="ECO:0000256" key="1">
    <source>
        <dbReference type="SAM" id="MobiDB-lite"/>
    </source>
</evidence>
<dbReference type="AlphaFoldDB" id="A0A7W6FUS8"/>
<name>A0A7W6FUS8_9HYPH</name>
<keyword evidence="3" id="KW-1185">Reference proteome</keyword>
<sequence length="261" mass="28206">MTAINIVLQASRAIVMTDALFIDGRTGAPWFFREKCVAAPGTTMVVAARGDYRVPDLIAGELVHLYGDIDSLLADDGQAVCDLYSAWVASAGNHVFNAAVELHIVGWSADHNRPRGATLVFNGQWHVAEIGGEGVGSPLPDAHELARLNAIGSGPGVDWDCATFDPFRHGIPLMEAQRRMALPFRSGEPMTVHTVGGHILLTEITAHGVTQTVVHEWPDVEGEVIQPERFEMPAKAAATSPVGLNRQQRRAWERQHGKVAA</sequence>
<protein>
    <submittedName>
        <fullName evidence="2">Uncharacterized protein</fullName>
    </submittedName>
</protein>
<dbReference type="RefSeq" id="WP_090966700.1">
    <property type="nucleotide sequence ID" value="NZ_FOOA01000035.1"/>
</dbReference>
<organism evidence="2 3">
    <name type="scientific">Aureimonas phyllosphaerae</name>
    <dbReference type="NCBI Taxonomy" id="1166078"/>
    <lineage>
        <taxon>Bacteria</taxon>
        <taxon>Pseudomonadati</taxon>
        <taxon>Pseudomonadota</taxon>
        <taxon>Alphaproteobacteria</taxon>
        <taxon>Hyphomicrobiales</taxon>
        <taxon>Aurantimonadaceae</taxon>
        <taxon>Aureimonas</taxon>
    </lineage>
</organism>
<dbReference type="OrthoDB" id="7905691at2"/>
<dbReference type="EMBL" id="JACIDO010000005">
    <property type="protein sequence ID" value="MBB3936554.1"/>
    <property type="molecule type" value="Genomic_DNA"/>
</dbReference>
<evidence type="ECO:0000313" key="2">
    <source>
        <dbReference type="EMBL" id="MBB3936554.1"/>
    </source>
</evidence>
<feature type="compositionally biased region" description="Basic and acidic residues" evidence="1">
    <location>
        <begin position="250"/>
        <end position="261"/>
    </location>
</feature>
<gene>
    <name evidence="2" type="ORF">GGR05_002708</name>
</gene>